<dbReference type="PROSITE" id="PS50905">
    <property type="entry name" value="FERRITIN_LIKE"/>
    <property type="match status" value="1"/>
</dbReference>
<evidence type="ECO:0000313" key="2">
    <source>
        <dbReference type="EMBL" id="KAK8403256.1"/>
    </source>
</evidence>
<organism evidence="2 3">
    <name type="scientific">Scylla paramamosain</name>
    <name type="common">Mud crab</name>
    <dbReference type="NCBI Taxonomy" id="85552"/>
    <lineage>
        <taxon>Eukaryota</taxon>
        <taxon>Metazoa</taxon>
        <taxon>Ecdysozoa</taxon>
        <taxon>Arthropoda</taxon>
        <taxon>Crustacea</taxon>
        <taxon>Multicrustacea</taxon>
        <taxon>Malacostraca</taxon>
        <taxon>Eumalacostraca</taxon>
        <taxon>Eucarida</taxon>
        <taxon>Decapoda</taxon>
        <taxon>Pleocyemata</taxon>
        <taxon>Brachyura</taxon>
        <taxon>Eubrachyura</taxon>
        <taxon>Portunoidea</taxon>
        <taxon>Portunidae</taxon>
        <taxon>Portuninae</taxon>
        <taxon>Scylla</taxon>
    </lineage>
</organism>
<keyword evidence="3" id="KW-1185">Reference proteome</keyword>
<dbReference type="InterPro" id="IPR009040">
    <property type="entry name" value="Ferritin-like_diiron"/>
</dbReference>
<dbReference type="InterPro" id="IPR012347">
    <property type="entry name" value="Ferritin-like"/>
</dbReference>
<feature type="domain" description="Ferritin-like diiron" evidence="1">
    <location>
        <begin position="1"/>
        <end position="148"/>
    </location>
</feature>
<evidence type="ECO:0000259" key="1">
    <source>
        <dbReference type="PROSITE" id="PS50905"/>
    </source>
</evidence>
<gene>
    <name evidence="2" type="ORF">O3P69_000405</name>
</gene>
<accession>A0AAW0UUP6</accession>
<dbReference type="Gene3D" id="1.20.1260.10">
    <property type="match status" value="1"/>
</dbReference>
<name>A0AAW0UUP6_SCYPA</name>
<reference evidence="2 3" key="1">
    <citation type="submission" date="2023-03" db="EMBL/GenBank/DDBJ databases">
        <title>High-quality genome of Scylla paramamosain provides insights in environmental adaptation.</title>
        <authorList>
            <person name="Zhang L."/>
        </authorList>
    </citation>
    <scope>NUCLEOTIDE SEQUENCE [LARGE SCALE GENOMIC DNA]</scope>
    <source>
        <strain evidence="2">LZ_2023a</strain>
        <tissue evidence="2">Muscle</tissue>
    </source>
</reference>
<sequence>MKTHFANSLDYLYSGKYYESQKIEYPGMAKLLVDESDRQWEEGMNVLKKYLHLGGTTEGNNFINSMDFTKSIESRDAAEVEYKNSLKTVMGKSQALIKEITKLHVSANKVPSKNGDVSLSHFLEEKAEKESDVARKMAGLYIMLRKMVSNGIAVGIFDQSL</sequence>
<comment type="caution">
    <text evidence="2">The sequence shown here is derived from an EMBL/GenBank/DDBJ whole genome shotgun (WGS) entry which is preliminary data.</text>
</comment>
<proteinExistence type="predicted"/>
<dbReference type="SUPFAM" id="SSF47240">
    <property type="entry name" value="Ferritin-like"/>
    <property type="match status" value="1"/>
</dbReference>
<dbReference type="AlphaFoldDB" id="A0AAW0UUP6"/>
<dbReference type="EMBL" id="JARAKH010000006">
    <property type="protein sequence ID" value="KAK8403256.1"/>
    <property type="molecule type" value="Genomic_DNA"/>
</dbReference>
<protein>
    <recommendedName>
        <fullName evidence="1">Ferritin-like diiron domain-containing protein</fullName>
    </recommendedName>
</protein>
<evidence type="ECO:0000313" key="3">
    <source>
        <dbReference type="Proteomes" id="UP001487740"/>
    </source>
</evidence>
<dbReference type="InterPro" id="IPR009078">
    <property type="entry name" value="Ferritin-like_SF"/>
</dbReference>
<dbReference type="Proteomes" id="UP001487740">
    <property type="component" value="Unassembled WGS sequence"/>
</dbReference>